<proteinExistence type="predicted"/>
<evidence type="ECO:0000313" key="2">
    <source>
        <dbReference type="EMBL" id="ABM97116.1"/>
    </source>
</evidence>
<keyword evidence="3" id="KW-1185">Reference proteome</keyword>
<dbReference type="Pfam" id="PF19419">
    <property type="entry name" value="DUF5983"/>
    <property type="match status" value="1"/>
</dbReference>
<sequence length="112" mass="12528">MSDNEASPQSLDGLEVEVMQIPVLSTAHITKATNDLLHAGPSAWHPHWFHHCAGYEFGWFLSVPTEEFQQATDPAPPADIQDIMAWARKHGFGWIRLDSDGSVTNELPTYAW</sequence>
<evidence type="ECO:0000259" key="1">
    <source>
        <dbReference type="Pfam" id="PF19419"/>
    </source>
</evidence>
<evidence type="ECO:0000313" key="3">
    <source>
        <dbReference type="Proteomes" id="UP000000366"/>
    </source>
</evidence>
<dbReference type="KEGG" id="mpt:Mpe_B0341"/>
<dbReference type="AlphaFoldDB" id="A2SNH7"/>
<keyword evidence="2" id="KW-0614">Plasmid</keyword>
<feature type="domain" description="DUF5983" evidence="1">
    <location>
        <begin position="22"/>
        <end position="112"/>
    </location>
</feature>
<gene>
    <name evidence="2" type="ordered locus">Mpe_B0341</name>
</gene>
<organism evidence="2 3">
    <name type="scientific">Methylibium petroleiphilum (strain ATCC BAA-1232 / LMG 22953 / PM1)</name>
    <dbReference type="NCBI Taxonomy" id="420662"/>
    <lineage>
        <taxon>Bacteria</taxon>
        <taxon>Pseudomonadati</taxon>
        <taxon>Pseudomonadota</taxon>
        <taxon>Betaproteobacteria</taxon>
        <taxon>Burkholderiales</taxon>
        <taxon>Sphaerotilaceae</taxon>
        <taxon>Methylibium</taxon>
    </lineage>
</organism>
<reference evidence="2 3" key="1">
    <citation type="journal article" date="2007" name="J. Bacteriol.">
        <title>Whole-genome analysis of the methyl tert-butyl ether-degrading beta-proteobacterium Methylibium petroleiphilum PM1.</title>
        <authorList>
            <person name="Kane S.R."/>
            <person name="Chakicherla A.Y."/>
            <person name="Chain P.S.G."/>
            <person name="Schmidt R."/>
            <person name="Shin M.W."/>
            <person name="Legler T.C."/>
            <person name="Scow K.M."/>
            <person name="Larimer F.W."/>
            <person name="Lucas S.M."/>
            <person name="Richardson P.M."/>
            <person name="Hristova K.R."/>
        </authorList>
    </citation>
    <scope>NUCLEOTIDE SEQUENCE [LARGE SCALE GENOMIC DNA]</scope>
    <source>
        <strain evidence="3">ATCC BAA-1232 / LMG 22953 / PM1</strain>
        <plasmid evidence="2 3">RPME01</plasmid>
    </source>
</reference>
<accession>A2SNH7</accession>
<dbReference type="InterPro" id="IPR046025">
    <property type="entry name" value="DUF5983"/>
</dbReference>
<dbReference type="RefSeq" id="WP_011831704.1">
    <property type="nucleotide sequence ID" value="NC_008826.1"/>
</dbReference>
<dbReference type="EMBL" id="CP000556">
    <property type="protein sequence ID" value="ABM97116.1"/>
    <property type="molecule type" value="Genomic_DNA"/>
</dbReference>
<dbReference type="HOGENOM" id="CLU_171767_0_0_4"/>
<protein>
    <recommendedName>
        <fullName evidence="1">DUF5983 domain-containing protein</fullName>
    </recommendedName>
</protein>
<dbReference type="Proteomes" id="UP000000366">
    <property type="component" value="Plasmid RPME01"/>
</dbReference>
<name>A2SNH7_METPP</name>
<geneLocation type="plasmid" evidence="2 3">
    <name>RPME01</name>
</geneLocation>